<proteinExistence type="predicted"/>
<evidence type="ECO:0000313" key="3">
    <source>
        <dbReference type="Proteomes" id="UP000198623"/>
    </source>
</evidence>
<organism evidence="2 3">
    <name type="scientific">Neptunomonas qingdaonensis</name>
    <dbReference type="NCBI Taxonomy" id="1045558"/>
    <lineage>
        <taxon>Bacteria</taxon>
        <taxon>Pseudomonadati</taxon>
        <taxon>Pseudomonadota</taxon>
        <taxon>Gammaproteobacteria</taxon>
        <taxon>Oceanospirillales</taxon>
        <taxon>Oceanospirillaceae</taxon>
        <taxon>Neptunomonas</taxon>
    </lineage>
</organism>
<gene>
    <name evidence="2" type="ORF">SAMN05216175_103318</name>
</gene>
<accession>A0A1I2PFQ6</accession>
<dbReference type="InterPro" id="IPR023387">
    <property type="entry name" value="DUF1653-like_dom"/>
</dbReference>
<dbReference type="InterPro" id="IPR037135">
    <property type="entry name" value="DUF1653-like_dom_sf"/>
</dbReference>
<evidence type="ECO:0000259" key="1">
    <source>
        <dbReference type="Pfam" id="PF07866"/>
    </source>
</evidence>
<name>A0A1I2PFQ6_9GAMM</name>
<dbReference type="RefSeq" id="WP_090725965.1">
    <property type="nucleotide sequence ID" value="NZ_FOOU01000003.1"/>
</dbReference>
<evidence type="ECO:0000313" key="2">
    <source>
        <dbReference type="EMBL" id="SFG12251.1"/>
    </source>
</evidence>
<dbReference type="AlphaFoldDB" id="A0A1I2PFQ6"/>
<dbReference type="OrthoDB" id="371169at2"/>
<dbReference type="Pfam" id="PF07866">
    <property type="entry name" value="DUF1653"/>
    <property type="match status" value="1"/>
</dbReference>
<dbReference type="Proteomes" id="UP000198623">
    <property type="component" value="Unassembled WGS sequence"/>
</dbReference>
<dbReference type="EMBL" id="FOOU01000003">
    <property type="protein sequence ID" value="SFG12251.1"/>
    <property type="molecule type" value="Genomic_DNA"/>
</dbReference>
<reference evidence="3" key="1">
    <citation type="submission" date="2016-10" db="EMBL/GenBank/DDBJ databases">
        <authorList>
            <person name="Varghese N."/>
            <person name="Submissions S."/>
        </authorList>
    </citation>
    <scope>NUCLEOTIDE SEQUENCE [LARGE SCALE GENOMIC DNA]</scope>
    <source>
        <strain evidence="3">CGMCC 1.10971</strain>
    </source>
</reference>
<dbReference type="Gene3D" id="2.30.30.320">
    <property type="entry name" value="DUF1653-like domain"/>
    <property type="match status" value="1"/>
</dbReference>
<feature type="domain" description="DUF1653" evidence="1">
    <location>
        <begin position="14"/>
        <end position="75"/>
    </location>
</feature>
<protein>
    <recommendedName>
        <fullName evidence="1">DUF1653 domain-containing protein</fullName>
    </recommendedName>
</protein>
<dbReference type="STRING" id="1045558.SAMN05216175_103318"/>
<sequence length="77" mass="9106">MSKNISHKPVCQAGKYRHYKGNEYEVIDLVRHSETEEWLVLYRPQYGDAGLWVRPYKMFFEKVTLAGGQVVDRFARL</sequence>
<keyword evidence="3" id="KW-1185">Reference proteome</keyword>